<name>A0A2K9ZEF8_RHILE</name>
<evidence type="ECO:0000313" key="2">
    <source>
        <dbReference type="Proteomes" id="UP000238523"/>
    </source>
</evidence>
<dbReference type="AlphaFoldDB" id="A0A2K9ZEF8"/>
<protein>
    <submittedName>
        <fullName evidence="1">Uncharacterized protein</fullName>
    </submittedName>
</protein>
<reference evidence="1 2" key="1">
    <citation type="submission" date="2017-11" db="EMBL/GenBank/DDBJ databases">
        <title>Complete genome of Rhizobium leguminosarum Norway, an ineffective micro-symbiont.</title>
        <authorList>
            <person name="Hoffrichter A."/>
            <person name="Liang J."/>
            <person name="Brachmann A."/>
            <person name="Marin M."/>
        </authorList>
    </citation>
    <scope>NUCLEOTIDE SEQUENCE [LARGE SCALE GENOMIC DNA]</scope>
    <source>
        <strain evidence="1 2">Norway</strain>
        <plasmid evidence="2">Plasmid prln2</plasmid>
    </source>
</reference>
<evidence type="ECO:0000313" key="1">
    <source>
        <dbReference type="EMBL" id="AUW46619.1"/>
    </source>
</evidence>
<gene>
    <name evidence="1" type="ORF">CUJ84_pRLN2000072</name>
</gene>
<geneLocation type="plasmid" evidence="2">
    <name>prln2</name>
</geneLocation>
<keyword evidence="1" id="KW-0614">Plasmid</keyword>
<dbReference type="EMBL" id="CP025014">
    <property type="protein sequence ID" value="AUW46619.1"/>
    <property type="molecule type" value="Genomic_DNA"/>
</dbReference>
<organism evidence="1 2">
    <name type="scientific">Rhizobium leguminosarum</name>
    <dbReference type="NCBI Taxonomy" id="384"/>
    <lineage>
        <taxon>Bacteria</taxon>
        <taxon>Pseudomonadati</taxon>
        <taxon>Pseudomonadota</taxon>
        <taxon>Alphaproteobacteria</taxon>
        <taxon>Hyphomicrobiales</taxon>
        <taxon>Rhizobiaceae</taxon>
        <taxon>Rhizobium/Agrobacterium group</taxon>
        <taxon>Rhizobium</taxon>
    </lineage>
</organism>
<dbReference type="Proteomes" id="UP000238523">
    <property type="component" value="Plasmid pRLN2"/>
</dbReference>
<sequence length="108" mass="12454">MGIRIFSYDAGFSGERGSDWVEQGLTTIQVPHACWAKPFGPACILLKKLDFSAQQGSNCFFNRAQPSNRHDIRENVPALSSPFTENEPYWVAFRSESRLLRKIYFFFR</sequence>
<proteinExistence type="predicted"/>
<accession>A0A2K9ZEF8</accession>